<evidence type="ECO:0000256" key="1">
    <source>
        <dbReference type="SAM" id="MobiDB-lite"/>
    </source>
</evidence>
<organism evidence="2 3">
    <name type="scientific">Marichromatium bheemlicum</name>
    <dbReference type="NCBI Taxonomy" id="365339"/>
    <lineage>
        <taxon>Bacteria</taxon>
        <taxon>Pseudomonadati</taxon>
        <taxon>Pseudomonadota</taxon>
        <taxon>Gammaproteobacteria</taxon>
        <taxon>Chromatiales</taxon>
        <taxon>Chromatiaceae</taxon>
        <taxon>Marichromatium</taxon>
    </lineage>
</organism>
<evidence type="ECO:0000313" key="3">
    <source>
        <dbReference type="Proteomes" id="UP000740754"/>
    </source>
</evidence>
<dbReference type="RefSeq" id="WP_168670540.1">
    <property type="nucleotide sequence ID" value="NZ_JAAXKX010000022.1"/>
</dbReference>
<comment type="caution">
    <text evidence="2">The sequence shown here is derived from an EMBL/GenBank/DDBJ whole genome shotgun (WGS) entry which is preliminary data.</text>
</comment>
<proteinExistence type="predicted"/>
<reference evidence="2 3" key="1">
    <citation type="submission" date="2020-04" db="EMBL/GenBank/DDBJ databases">
        <title>Draft Whole-Genome sequence of Marichromatium bheemlicum DSM 18632, type strain.</title>
        <authorList>
            <person name="Kyndt J.A."/>
            <person name="Meyer T.E."/>
        </authorList>
    </citation>
    <scope>NUCLEOTIDE SEQUENCE [LARGE SCALE GENOMIC DNA]</scope>
    <source>
        <strain evidence="2 3">DSM 18632</strain>
    </source>
</reference>
<feature type="region of interest" description="Disordered" evidence="1">
    <location>
        <begin position="794"/>
        <end position="837"/>
    </location>
</feature>
<dbReference type="Proteomes" id="UP000740754">
    <property type="component" value="Unassembled WGS sequence"/>
</dbReference>
<dbReference type="EMBL" id="JAAXKX010000022">
    <property type="protein sequence ID" value="NKN34228.1"/>
    <property type="molecule type" value="Genomic_DNA"/>
</dbReference>
<protein>
    <submittedName>
        <fullName evidence="2">Uncharacterized protein</fullName>
    </submittedName>
</protein>
<keyword evidence="3" id="KW-1185">Reference proteome</keyword>
<evidence type="ECO:0000313" key="2">
    <source>
        <dbReference type="EMBL" id="NKN34228.1"/>
    </source>
</evidence>
<accession>A0ABX1I9K0</accession>
<feature type="compositionally biased region" description="Low complexity" evidence="1">
    <location>
        <begin position="794"/>
        <end position="813"/>
    </location>
</feature>
<name>A0ABX1I9K0_9GAMM</name>
<sequence>MERVGGAAGERIGAGLGRVAEQAKDVVDKLQEATDALTGLTSVAAGIEIGFAAIDALKDVAAVLLDAGMRAQDLRSDLIFAAGGLEEADAVMRALRVTADDLGVRTDELAQAWIRLKNLGLDPSREALEAYANIAAGNSGKSIMDFVEAVADASEGQFDRLKAFGIRATDEGERVALTFKGTMVEVENDARAIQGALREIAETEFSGALEARSGNASTALDSLNESVGRLTASLAENSGLVDKTSSLASAFTELSDALAAPSQRPALTGMLREIYDSALAVNNPIGLINEALGRMGVTAEATVKGAAGMARALKDIEAGAETNTGVLADHSNVVEDNTSALLSAEDVVKAYAVALADLVDEHAAEVTAAEHATEQLEGETDLRADHLQHLVAEARARGDEAEALRLEAEVRAAAIDGITALIDAKEQELAAQQRLLAVKRAATAADGEITQQEQAKLATQQATVEGVEAEIASMREQLRHRQMLADIGDSAADTTRTFSDSQRDLGNSAKVADEGIKKVVGSSNDLNIAFLNSREQIRNAIADLRGYSSAAADAVEEIVGSIDRWDNKIRAIEALEASDFVGDGADEASARIAQLEAELEATAETADQLAERVDMAFNYLRDTDAVVLAITQLKQEVIEAEIAVERLAQQGERLQAEFTGLADALDAGSIGLSEYAGKLDRLINANQRLGEEELEPLRAALDDARRKMDALTQSAEDGLNQWRAKLYEIQGQQTQLEEMNWRQDRLETERALAEARRNGNREEIAALREQLHLIDQYYEIKTAEARQAERAAAAEQAAAQSAESRAAAATASAPSTGNQEGATPRIEPAARITPDVAPARTVRHEVVFPGGFTASVEVAEAQSANLEAVLRQFETAAAVAAR</sequence>
<gene>
    <name evidence="2" type="ORF">HF203_13450</name>
</gene>